<dbReference type="GO" id="GO:0016020">
    <property type="term" value="C:membrane"/>
    <property type="evidence" value="ECO:0007669"/>
    <property type="project" value="InterPro"/>
</dbReference>
<keyword evidence="1" id="KW-0732">Signal</keyword>
<gene>
    <name evidence="3" type="ORF">F3059_08935</name>
</gene>
<organism evidence="3 4">
    <name type="scientific">Salibacter halophilus</name>
    <dbReference type="NCBI Taxonomy" id="1803916"/>
    <lineage>
        <taxon>Bacteria</taxon>
        <taxon>Pseudomonadati</taxon>
        <taxon>Bacteroidota</taxon>
        <taxon>Flavobacteriia</taxon>
        <taxon>Flavobacteriales</taxon>
        <taxon>Salibacteraceae</taxon>
        <taxon>Salibacter</taxon>
    </lineage>
</organism>
<keyword evidence="4" id="KW-1185">Reference proteome</keyword>
<dbReference type="SUPFAM" id="SSF49313">
    <property type="entry name" value="Cadherin-like"/>
    <property type="match status" value="1"/>
</dbReference>
<evidence type="ECO:0000256" key="1">
    <source>
        <dbReference type="SAM" id="SignalP"/>
    </source>
</evidence>
<dbReference type="InterPro" id="IPR013783">
    <property type="entry name" value="Ig-like_fold"/>
</dbReference>
<protein>
    <recommendedName>
        <fullName evidence="2">Ig-like domain-containing protein</fullName>
    </recommendedName>
</protein>
<feature type="chain" id="PRO_5026937194" description="Ig-like domain-containing protein" evidence="1">
    <location>
        <begin position="23"/>
        <end position="392"/>
    </location>
</feature>
<dbReference type="InterPro" id="IPR015919">
    <property type="entry name" value="Cadherin-like_sf"/>
</dbReference>
<sequence length="392" mass="39129">MKSIAKITFFLFALVVSINAKAQSSSANPHQICAGSVEPYRVDTTGTTGSNYTWGVTTSGFAGTITPTNASGSEISLDWSTTPVGTYELFVIEDSAGSCVGDSVFLDVEIQPANTISLTSAAGTDNQTVCENTAITNITYSTTGATGATFSGLPAGVTGNFSGGNITISGTPTATGTFNYTITLTGGCGTVTETGTIDVTPDNTISLTSAAGTDNQTVCESSAITNITYSTTGATGATFSGLPTGVTGNFSGGNITISGTPTATGTFNYTITLTGGCGSVTETGTIEVTPAATADAGSDQTICEGETVDLSTSGTTPSASNNAGLTWTTSGDGSFNNANTLNPIYTPGPNDIANGSVTLTLTATGNGSCGDATDTMTITINAKPTTSPIFHN</sequence>
<dbReference type="OrthoDB" id="1364135at2"/>
<dbReference type="GO" id="GO:0005509">
    <property type="term" value="F:calcium ion binding"/>
    <property type="evidence" value="ECO:0007669"/>
    <property type="project" value="InterPro"/>
</dbReference>
<accession>A0A6N6M5Z8</accession>
<dbReference type="Proteomes" id="UP000435357">
    <property type="component" value="Unassembled WGS sequence"/>
</dbReference>
<dbReference type="Gene3D" id="2.60.40.10">
    <property type="entry name" value="Immunoglobulins"/>
    <property type="match status" value="3"/>
</dbReference>
<dbReference type="InterPro" id="IPR007110">
    <property type="entry name" value="Ig-like_dom"/>
</dbReference>
<feature type="signal peptide" evidence="1">
    <location>
        <begin position="1"/>
        <end position="22"/>
    </location>
</feature>
<name>A0A6N6M5Z8_9FLAO</name>
<proteinExistence type="predicted"/>
<evidence type="ECO:0000259" key="2">
    <source>
        <dbReference type="PROSITE" id="PS50835"/>
    </source>
</evidence>
<dbReference type="AlphaFoldDB" id="A0A6N6M5Z8"/>
<evidence type="ECO:0000313" key="4">
    <source>
        <dbReference type="Proteomes" id="UP000435357"/>
    </source>
</evidence>
<dbReference type="PROSITE" id="PS50835">
    <property type="entry name" value="IG_LIKE"/>
    <property type="match status" value="1"/>
</dbReference>
<evidence type="ECO:0000313" key="3">
    <source>
        <dbReference type="EMBL" id="KAB1063682.1"/>
    </source>
</evidence>
<comment type="caution">
    <text evidence="3">The sequence shown here is derived from an EMBL/GenBank/DDBJ whole genome shotgun (WGS) entry which is preliminary data.</text>
</comment>
<dbReference type="EMBL" id="WACR01000007">
    <property type="protein sequence ID" value="KAB1063682.1"/>
    <property type="molecule type" value="Genomic_DNA"/>
</dbReference>
<feature type="domain" description="Ig-like" evidence="2">
    <location>
        <begin position="290"/>
        <end position="379"/>
    </location>
</feature>
<reference evidence="3 4" key="1">
    <citation type="submission" date="2019-09" db="EMBL/GenBank/DDBJ databases">
        <title>Genomes of Cryomorphaceae.</title>
        <authorList>
            <person name="Bowman J.P."/>
        </authorList>
    </citation>
    <scope>NUCLEOTIDE SEQUENCE [LARGE SCALE GENOMIC DNA]</scope>
    <source>
        <strain evidence="3 4">KCTC 52047</strain>
    </source>
</reference>
<dbReference type="RefSeq" id="WP_151168374.1">
    <property type="nucleotide sequence ID" value="NZ_WACR01000007.1"/>
</dbReference>